<dbReference type="InterPro" id="IPR011009">
    <property type="entry name" value="Kinase-like_dom_sf"/>
</dbReference>
<dbReference type="PROSITE" id="PS50290">
    <property type="entry name" value="PI3_4_KINASE_3"/>
    <property type="match status" value="1"/>
</dbReference>
<dbReference type="InterPro" id="IPR015433">
    <property type="entry name" value="PI3/4_kinase"/>
</dbReference>
<keyword evidence="13" id="KW-1185">Reference proteome</keyword>
<gene>
    <name evidence="12" type="primary">VPS34</name>
    <name evidence="12" type="ORF">SLS56_006932</name>
</gene>
<dbReference type="PROSITE" id="PS00915">
    <property type="entry name" value="PI3_4_KINASE_1"/>
    <property type="match status" value="1"/>
</dbReference>
<evidence type="ECO:0000256" key="3">
    <source>
        <dbReference type="ARBA" id="ARBA00022741"/>
    </source>
</evidence>
<keyword evidence="4 7" id="KW-0418">Kinase</keyword>
<dbReference type="SMART" id="SM00145">
    <property type="entry name" value="PI3Ka"/>
    <property type="match status" value="1"/>
</dbReference>
<dbReference type="Gene3D" id="1.10.1070.11">
    <property type="entry name" value="Phosphatidylinositol 3-/4-kinase, catalytic domain"/>
    <property type="match status" value="1"/>
</dbReference>
<dbReference type="Gene3D" id="2.60.40.150">
    <property type="entry name" value="C2 domain"/>
    <property type="match status" value="1"/>
</dbReference>
<dbReference type="CDD" id="cd08397">
    <property type="entry name" value="C2_PI3K_class_III"/>
    <property type="match status" value="1"/>
</dbReference>
<dbReference type="SMART" id="SM00142">
    <property type="entry name" value="PI3K_C2"/>
    <property type="match status" value="1"/>
</dbReference>
<dbReference type="SUPFAM" id="SSF49562">
    <property type="entry name" value="C2 domain (Calcium/lipid-binding domain, CaLB)"/>
    <property type="match status" value="1"/>
</dbReference>
<dbReference type="InterPro" id="IPR000403">
    <property type="entry name" value="PI3/4_kinase_cat_dom"/>
</dbReference>
<dbReference type="PROSITE" id="PS51547">
    <property type="entry name" value="C2_PI3K"/>
    <property type="match status" value="1"/>
</dbReference>
<evidence type="ECO:0000313" key="13">
    <source>
        <dbReference type="Proteomes" id="UP001521116"/>
    </source>
</evidence>
<name>A0ABR3SPD4_9PEZI</name>
<feature type="domain" description="C2 PI3K-type" evidence="11">
    <location>
        <begin position="42"/>
        <end position="195"/>
    </location>
</feature>
<comment type="catalytic activity">
    <reaction evidence="6">
        <text>a 1,2-diacyl-sn-glycero-3-phospho-(1D-myo-inositol) + ATP = a 1,2-diacyl-sn-glycero-3-phospho-(1D-myo-inositol-3-phosphate) + ADP + H(+)</text>
        <dbReference type="Rhea" id="RHEA:12709"/>
        <dbReference type="ChEBI" id="CHEBI:15378"/>
        <dbReference type="ChEBI" id="CHEBI:30616"/>
        <dbReference type="ChEBI" id="CHEBI:57880"/>
        <dbReference type="ChEBI" id="CHEBI:58088"/>
        <dbReference type="ChEBI" id="CHEBI:456216"/>
        <dbReference type="EC" id="2.7.1.137"/>
    </reaction>
    <physiologicalReaction direction="left-to-right" evidence="6">
        <dbReference type="Rhea" id="RHEA:12710"/>
    </physiologicalReaction>
</comment>
<dbReference type="SUPFAM" id="SSF56112">
    <property type="entry name" value="Protein kinase-like (PK-like)"/>
    <property type="match status" value="1"/>
</dbReference>
<protein>
    <recommendedName>
        <fullName evidence="7">Phosphatidylinositol 3-kinase VPS34</fullName>
        <ecNumber evidence="7">2.7.1.137</ecNumber>
    </recommendedName>
</protein>
<dbReference type="InterPro" id="IPR018936">
    <property type="entry name" value="PI3/4_kinase_CS"/>
</dbReference>
<dbReference type="InterPro" id="IPR035892">
    <property type="entry name" value="C2_domain_sf"/>
</dbReference>
<proteinExistence type="inferred from homology"/>
<dbReference type="CDD" id="cd00896">
    <property type="entry name" value="PI3Kc_III"/>
    <property type="match status" value="1"/>
</dbReference>
<dbReference type="PIRSF" id="PIRSF000587">
    <property type="entry name" value="PI3K_Vps34"/>
    <property type="match status" value="1"/>
</dbReference>
<dbReference type="CDD" id="cd00870">
    <property type="entry name" value="PI3Ka_III"/>
    <property type="match status" value="1"/>
</dbReference>
<keyword evidence="2 7" id="KW-0808">Transferase</keyword>
<dbReference type="EC" id="2.7.1.137" evidence="7"/>
<dbReference type="InterPro" id="IPR036940">
    <property type="entry name" value="PI3/4_kinase_cat_sf"/>
</dbReference>
<keyword evidence="5 7" id="KW-0067">ATP-binding</keyword>
<dbReference type="Pfam" id="PF00454">
    <property type="entry name" value="PI3_PI4_kinase"/>
    <property type="match status" value="1"/>
</dbReference>
<dbReference type="InterPro" id="IPR002420">
    <property type="entry name" value="PI3K-type_C2_dom"/>
</dbReference>
<dbReference type="InterPro" id="IPR008290">
    <property type="entry name" value="PI3K_Vps34"/>
</dbReference>
<dbReference type="Proteomes" id="UP001521116">
    <property type="component" value="Unassembled WGS sequence"/>
</dbReference>
<evidence type="ECO:0000259" key="9">
    <source>
        <dbReference type="PROSITE" id="PS50290"/>
    </source>
</evidence>
<dbReference type="InterPro" id="IPR042236">
    <property type="entry name" value="PI3K_accessory_sf"/>
</dbReference>
<evidence type="ECO:0000259" key="10">
    <source>
        <dbReference type="PROSITE" id="PS51545"/>
    </source>
</evidence>
<dbReference type="PROSITE" id="PS00916">
    <property type="entry name" value="PI3_4_KINASE_2"/>
    <property type="match status" value="1"/>
</dbReference>
<organism evidence="12 13">
    <name type="scientific">Neofusicoccum ribis</name>
    <dbReference type="NCBI Taxonomy" id="45134"/>
    <lineage>
        <taxon>Eukaryota</taxon>
        <taxon>Fungi</taxon>
        <taxon>Dikarya</taxon>
        <taxon>Ascomycota</taxon>
        <taxon>Pezizomycotina</taxon>
        <taxon>Dothideomycetes</taxon>
        <taxon>Dothideomycetes incertae sedis</taxon>
        <taxon>Botryosphaeriales</taxon>
        <taxon>Botryosphaeriaceae</taxon>
        <taxon>Neofusicoccum</taxon>
    </lineage>
</organism>
<dbReference type="InterPro" id="IPR057756">
    <property type="entry name" value="PI3-kinase_type3/VPS34_cat"/>
</dbReference>
<dbReference type="SUPFAM" id="SSF48371">
    <property type="entry name" value="ARM repeat"/>
    <property type="match status" value="1"/>
</dbReference>
<evidence type="ECO:0000256" key="6">
    <source>
        <dbReference type="ARBA" id="ARBA00023985"/>
    </source>
</evidence>
<comment type="similarity">
    <text evidence="1">Belongs to the PI3/PI4-kinase family. Type III PI4K subfamily.</text>
</comment>
<reference evidence="12 13" key="1">
    <citation type="submission" date="2024-02" db="EMBL/GenBank/DDBJ databases">
        <title>De novo assembly and annotation of 12 fungi associated with fruit tree decline syndrome in Ontario, Canada.</title>
        <authorList>
            <person name="Sulman M."/>
            <person name="Ellouze W."/>
            <person name="Ilyukhin E."/>
        </authorList>
    </citation>
    <scope>NUCLEOTIDE SEQUENCE [LARGE SCALE GENOMIC DNA]</scope>
    <source>
        <strain evidence="12 13">M1-105</strain>
    </source>
</reference>
<dbReference type="Gene3D" id="3.30.1010.10">
    <property type="entry name" value="Phosphatidylinositol 3-kinase Catalytic Subunit, Chain A, domain 4"/>
    <property type="match status" value="1"/>
</dbReference>
<comment type="caution">
    <text evidence="12">The sequence shown here is derived from an EMBL/GenBank/DDBJ whole genome shotgun (WGS) entry which is preliminary data.</text>
</comment>
<evidence type="ECO:0000259" key="11">
    <source>
        <dbReference type="PROSITE" id="PS51547"/>
    </source>
</evidence>
<dbReference type="PROSITE" id="PS51545">
    <property type="entry name" value="PIK_HELICAL"/>
    <property type="match status" value="1"/>
</dbReference>
<dbReference type="InterPro" id="IPR016024">
    <property type="entry name" value="ARM-type_fold"/>
</dbReference>
<accession>A0ABR3SPD4</accession>
<feature type="region of interest" description="Disordered" evidence="8">
    <location>
        <begin position="169"/>
        <end position="191"/>
    </location>
</feature>
<sequence>MEPFSFASSSALDLPVHVRINNLDGHQKPIPFSTLLKHPELRHRGSNLRHVSDTSPYIFELPHSELFVTAQLWADSKPLTVPVQTSYKSFKSTRLWNEWLTLPVSYATIPQSSQLAITVWDLSPTEDSQIHATPFGGTTIPLFDKDNTLQKGRQRCRIHLCRAADGLSSSTTPHLIPPRRRSRRNGKLAEEVDPDMTEMERLEALMKKHEMGEIPENRWLDQMVFRKMEQLERNTYRSGPKYARKTDAPKSNGIEDDDGSEDESLDEDKFFLYVEFPRFDHPIVFTDREYPAPPISTMQSSSLSDIRLKPPPEVSFGPGINDGVGEDDPEIGRMIRIYDPEVGIRDNPAESKHRRLVRNHRTGVMDRDMKPNAKARDELNVIMSYGPTHELSADDKDMVWKFRHHLTRDKRALTKFVKSVSWSEPGEARQAVQLLSKWTEIDVDDALELLGPTFDHPAVRSYAVDRLRKSDDDELQMYLLQLVQALKFEPVQTDSDGEPTQDSSLARFLINRAAGNLNLGTFFHWYLMVECDDRSPEQGSEHRKLFAKVEYDFMTILMETEDGPARRKVLLRQGELITVLSKISKEIRFSRDDRLRKIESLKQFQADPKNELIHIDPPLPLPLDPTVEVVGVFPEDCNVFKSSLFPLLINFKTATGAKYPVIFKTGDDLRQDQLVIQIITLMDRLLRLENLDLKLSPYRILATSTTAGAVQFVPSTPLASAVTKYKGQGSILSYLRANNPDESAPLGVRKEAMDTYVKSCAGYCVITYLLGVGDRHLDNLLLAPDGHFFHADFGYILGRDPKPFAPLMKLDNLMIAGMGGPNSPNFTAFKNYCFTAYTTLRKQSSLILNLFSLMRDANIPDIKIERDKAVWKVQERMCLDMTEEEAIRHFEGLIQDSLNAVMPLVIDRLHGLVQNWRA</sequence>
<dbReference type="SMART" id="SM00146">
    <property type="entry name" value="PI3Kc"/>
    <property type="match status" value="1"/>
</dbReference>
<dbReference type="InterPro" id="IPR001263">
    <property type="entry name" value="PI3K_accessory_dom"/>
</dbReference>
<evidence type="ECO:0000256" key="5">
    <source>
        <dbReference type="ARBA" id="ARBA00022840"/>
    </source>
</evidence>
<dbReference type="Gene3D" id="1.25.40.70">
    <property type="entry name" value="Phosphatidylinositol 3-kinase, accessory domain (PIK)"/>
    <property type="match status" value="1"/>
</dbReference>
<evidence type="ECO:0000256" key="2">
    <source>
        <dbReference type="ARBA" id="ARBA00022679"/>
    </source>
</evidence>
<feature type="compositionally biased region" description="Basic residues" evidence="8">
    <location>
        <begin position="177"/>
        <end position="186"/>
    </location>
</feature>
<dbReference type="PANTHER" id="PTHR10048:SF7">
    <property type="entry name" value="PHOSPHATIDYLINOSITOL 3-KINASE CATALYTIC SUBUNIT TYPE 3"/>
    <property type="match status" value="1"/>
</dbReference>
<dbReference type="PANTHER" id="PTHR10048">
    <property type="entry name" value="PHOSPHATIDYLINOSITOL KINASE"/>
    <property type="match status" value="1"/>
</dbReference>
<dbReference type="Pfam" id="PF00792">
    <property type="entry name" value="PI3K_C2"/>
    <property type="match status" value="1"/>
</dbReference>
<keyword evidence="3 7" id="KW-0547">Nucleotide-binding</keyword>
<evidence type="ECO:0000256" key="4">
    <source>
        <dbReference type="ARBA" id="ARBA00022777"/>
    </source>
</evidence>
<feature type="region of interest" description="Disordered" evidence="8">
    <location>
        <begin position="236"/>
        <end position="263"/>
    </location>
</feature>
<feature type="compositionally biased region" description="Acidic residues" evidence="8">
    <location>
        <begin position="254"/>
        <end position="263"/>
    </location>
</feature>
<evidence type="ECO:0000256" key="7">
    <source>
        <dbReference type="PIRNR" id="PIRNR000587"/>
    </source>
</evidence>
<evidence type="ECO:0000256" key="1">
    <source>
        <dbReference type="ARBA" id="ARBA00006209"/>
    </source>
</evidence>
<feature type="domain" description="PI3K/PI4K catalytic" evidence="9">
    <location>
        <begin position="633"/>
        <end position="902"/>
    </location>
</feature>
<feature type="domain" description="PIK helical" evidence="10">
    <location>
        <begin position="366"/>
        <end position="552"/>
    </location>
</feature>
<evidence type="ECO:0000313" key="12">
    <source>
        <dbReference type="EMBL" id="KAL1626348.1"/>
    </source>
</evidence>
<dbReference type="Pfam" id="PF00613">
    <property type="entry name" value="PI3Ka"/>
    <property type="match status" value="1"/>
</dbReference>
<evidence type="ECO:0000256" key="8">
    <source>
        <dbReference type="SAM" id="MobiDB-lite"/>
    </source>
</evidence>
<dbReference type="EMBL" id="JAJVDC020000084">
    <property type="protein sequence ID" value="KAL1626348.1"/>
    <property type="molecule type" value="Genomic_DNA"/>
</dbReference>